<dbReference type="AlphaFoldDB" id="A0A1B7TG94"/>
<feature type="transmembrane region" description="Helical" evidence="1">
    <location>
        <begin position="79"/>
        <end position="104"/>
    </location>
</feature>
<reference evidence="3" key="1">
    <citation type="journal article" date="2016" name="Proc. Natl. Acad. Sci. U.S.A.">
        <title>Comparative genomics of biotechnologically important yeasts.</title>
        <authorList>
            <person name="Riley R."/>
            <person name="Haridas S."/>
            <person name="Wolfe K.H."/>
            <person name="Lopes M.R."/>
            <person name="Hittinger C.T."/>
            <person name="Goeker M."/>
            <person name="Salamov A.A."/>
            <person name="Wisecaver J.H."/>
            <person name="Long T.M."/>
            <person name="Calvey C.H."/>
            <person name="Aerts A.L."/>
            <person name="Barry K.W."/>
            <person name="Choi C."/>
            <person name="Clum A."/>
            <person name="Coughlan A.Y."/>
            <person name="Deshpande S."/>
            <person name="Douglass A.P."/>
            <person name="Hanson S.J."/>
            <person name="Klenk H.-P."/>
            <person name="LaButti K.M."/>
            <person name="Lapidus A."/>
            <person name="Lindquist E.A."/>
            <person name="Lipzen A.M."/>
            <person name="Meier-Kolthoff J.P."/>
            <person name="Ohm R.A."/>
            <person name="Otillar R.P."/>
            <person name="Pangilinan J.L."/>
            <person name="Peng Y."/>
            <person name="Rokas A."/>
            <person name="Rosa C.A."/>
            <person name="Scheuner C."/>
            <person name="Sibirny A.A."/>
            <person name="Slot J.C."/>
            <person name="Stielow J.B."/>
            <person name="Sun H."/>
            <person name="Kurtzman C.P."/>
            <person name="Blackwell M."/>
            <person name="Grigoriev I.V."/>
            <person name="Jeffries T.W."/>
        </authorList>
    </citation>
    <scope>NUCLEOTIDE SEQUENCE [LARGE SCALE GENOMIC DNA]</scope>
    <source>
        <strain evidence="3">NRRL Y-1626</strain>
    </source>
</reference>
<name>A0A1B7TG94_9ASCO</name>
<keyword evidence="1" id="KW-0472">Membrane</keyword>
<feature type="transmembrane region" description="Helical" evidence="1">
    <location>
        <begin position="27"/>
        <end position="44"/>
    </location>
</feature>
<proteinExistence type="predicted"/>
<keyword evidence="1" id="KW-1133">Transmembrane helix</keyword>
<evidence type="ECO:0000256" key="1">
    <source>
        <dbReference type="SAM" id="Phobius"/>
    </source>
</evidence>
<evidence type="ECO:0000313" key="3">
    <source>
        <dbReference type="Proteomes" id="UP000092321"/>
    </source>
</evidence>
<feature type="transmembrane region" description="Helical" evidence="1">
    <location>
        <begin position="51"/>
        <end position="73"/>
    </location>
</feature>
<keyword evidence="3" id="KW-1185">Reference proteome</keyword>
<dbReference type="EMBL" id="LXPE01000007">
    <property type="protein sequence ID" value="OBA27762.1"/>
    <property type="molecule type" value="Genomic_DNA"/>
</dbReference>
<gene>
    <name evidence="2" type="ORF">HANVADRAFT_114742</name>
</gene>
<organism evidence="2 3">
    <name type="scientific">Hanseniaspora valbyensis NRRL Y-1626</name>
    <dbReference type="NCBI Taxonomy" id="766949"/>
    <lineage>
        <taxon>Eukaryota</taxon>
        <taxon>Fungi</taxon>
        <taxon>Dikarya</taxon>
        <taxon>Ascomycota</taxon>
        <taxon>Saccharomycotina</taxon>
        <taxon>Saccharomycetes</taxon>
        <taxon>Saccharomycodales</taxon>
        <taxon>Saccharomycodaceae</taxon>
        <taxon>Hanseniaspora</taxon>
    </lineage>
</organism>
<accession>A0A1B7TG94</accession>
<dbReference type="Proteomes" id="UP000092321">
    <property type="component" value="Unassembled WGS sequence"/>
</dbReference>
<evidence type="ECO:0000313" key="2">
    <source>
        <dbReference type="EMBL" id="OBA27762.1"/>
    </source>
</evidence>
<comment type="caution">
    <text evidence="2">The sequence shown here is derived from an EMBL/GenBank/DDBJ whole genome shotgun (WGS) entry which is preliminary data.</text>
</comment>
<keyword evidence="1" id="KW-0812">Transmembrane</keyword>
<sequence length="105" mass="11366">MSEVGSACSFLFQVLNCSVYPVKVLTILWLLAFVFFPSALSVPVRPKLHSYFLSGSSLGISSSLICSVSLFSISIFCSSTVGICVSSLFCLLLSKSIFFCILLVF</sequence>
<protein>
    <submittedName>
        <fullName evidence="2">Uncharacterized protein</fullName>
    </submittedName>
</protein>